<gene>
    <name evidence="2" type="primary">LOC142177959</name>
</gene>
<reference evidence="1" key="1">
    <citation type="journal article" date="2014" name="Nat. Commun.">
        <title>The tobacco genome sequence and its comparison with those of tomato and potato.</title>
        <authorList>
            <person name="Sierro N."/>
            <person name="Battey J.N."/>
            <person name="Ouadi S."/>
            <person name="Bakaher N."/>
            <person name="Bovet L."/>
            <person name="Willig A."/>
            <person name="Goepfert S."/>
            <person name="Peitsch M.C."/>
            <person name="Ivanov N.V."/>
        </authorList>
    </citation>
    <scope>NUCLEOTIDE SEQUENCE [LARGE SCALE GENOMIC DNA]</scope>
</reference>
<evidence type="ECO:0000313" key="1">
    <source>
        <dbReference type="Proteomes" id="UP000790787"/>
    </source>
</evidence>
<evidence type="ECO:0000313" key="2">
    <source>
        <dbReference type="RefSeq" id="XP_075103174.1"/>
    </source>
</evidence>
<sequence>MGSSLFWFDNWTGLGALYFNTPDDFYIDESVNNVADVVTGGVWDADKLANIVPVEYVVHIIDNIKPPSEQQLLDKPYWCLETAGFTIQDIVLYVESVEGKITSRRLFEESGILHAFTLLVLCATRGRNLRTSVFFSSFEANKVWSYFLRNAGINLDGMSMYQAIMKCWTIRVVPRLKPIFQELPSIILWELWKRRNSYKHGEAVTIRRVIYQVSTTIQSLVRLRKPGLVNIPQIWPNLLHMMEHYTPPLKVTKVLWEMPPQGWIKVNCDGASRGNPGRSSIGYALRDDEGNIKYACGKLIHDTTNNVAEALEIVEALKYCEEKGFAQVILQTDSLLLKNAIEGIWAVPWVIAEYVKDIVHVMTRMHVNLSHIMREGNCLADHLANHAIDIGNIQAHCFQELDIKGRKILNNDKLQCPYLRVKVTRF</sequence>
<proteinExistence type="predicted"/>
<organism evidence="1 2">
    <name type="scientific">Nicotiana tabacum</name>
    <name type="common">Common tobacco</name>
    <dbReference type="NCBI Taxonomy" id="4097"/>
    <lineage>
        <taxon>Eukaryota</taxon>
        <taxon>Viridiplantae</taxon>
        <taxon>Streptophyta</taxon>
        <taxon>Embryophyta</taxon>
        <taxon>Tracheophyta</taxon>
        <taxon>Spermatophyta</taxon>
        <taxon>Magnoliopsida</taxon>
        <taxon>eudicotyledons</taxon>
        <taxon>Gunneridae</taxon>
        <taxon>Pentapetalae</taxon>
        <taxon>asterids</taxon>
        <taxon>lamiids</taxon>
        <taxon>Solanales</taxon>
        <taxon>Solanaceae</taxon>
        <taxon>Nicotianoideae</taxon>
        <taxon>Nicotianeae</taxon>
        <taxon>Nicotiana</taxon>
    </lineage>
</organism>
<dbReference type="Proteomes" id="UP000790787">
    <property type="component" value="Chromosome 3"/>
</dbReference>
<accession>A0AC58U1C1</accession>
<name>A0AC58U1C1_TOBAC</name>
<protein>
    <submittedName>
        <fullName evidence="2">Uncharacterized protein LOC142177959</fullName>
    </submittedName>
</protein>
<keyword evidence="1" id="KW-1185">Reference proteome</keyword>
<reference evidence="2" key="2">
    <citation type="submission" date="2025-08" db="UniProtKB">
        <authorList>
            <consortium name="RefSeq"/>
        </authorList>
    </citation>
    <scope>IDENTIFICATION</scope>
    <source>
        <tissue evidence="2">Leaf</tissue>
    </source>
</reference>
<dbReference type="RefSeq" id="XP_075103174.1">
    <property type="nucleotide sequence ID" value="XM_075247073.1"/>
</dbReference>